<gene>
    <name evidence="2" type="ORF">SORBI_3007G057400</name>
</gene>
<evidence type="ECO:0000313" key="2">
    <source>
        <dbReference type="EMBL" id="KXG24545.1"/>
    </source>
</evidence>
<feature type="compositionally biased region" description="Basic residues" evidence="1">
    <location>
        <begin position="74"/>
        <end position="88"/>
    </location>
</feature>
<sequence length="123" mass="13088">MAARSLLFQLPRFVSSRLGTLHRRASPCTGLQRMLAAATSHKEVAAAAANGEGGAIVATSLPREADVAAELLAVKRRAPSPKPPRRPGKPRENQSGRDKHNDVPDKKAKEGKQGTRNNYAAAS</sequence>
<keyword evidence="3" id="KW-1185">Reference proteome</keyword>
<dbReference type="OMA" id="QSGRDKH"/>
<accession>A0A1B6PG29</accession>
<proteinExistence type="predicted"/>
<reference evidence="3" key="2">
    <citation type="journal article" date="2018" name="Plant J.">
        <title>The Sorghum bicolor reference genome: improved assembly, gene annotations, a transcriptome atlas, and signatures of genome organization.</title>
        <authorList>
            <person name="McCormick R.F."/>
            <person name="Truong S.K."/>
            <person name="Sreedasyam A."/>
            <person name="Jenkins J."/>
            <person name="Shu S."/>
            <person name="Sims D."/>
            <person name="Kennedy M."/>
            <person name="Amirebrahimi M."/>
            <person name="Weers B.D."/>
            <person name="McKinley B."/>
            <person name="Mattison A."/>
            <person name="Morishige D.T."/>
            <person name="Grimwood J."/>
            <person name="Schmutz J."/>
            <person name="Mullet J.E."/>
        </authorList>
    </citation>
    <scope>NUCLEOTIDE SEQUENCE [LARGE SCALE GENOMIC DNA]</scope>
    <source>
        <strain evidence="3">cv. BTx623</strain>
    </source>
</reference>
<dbReference type="AlphaFoldDB" id="A0A1B6PG29"/>
<dbReference type="InParanoid" id="A0A1B6PG29"/>
<organism evidence="2 3">
    <name type="scientific">Sorghum bicolor</name>
    <name type="common">Sorghum</name>
    <name type="synonym">Sorghum vulgare</name>
    <dbReference type="NCBI Taxonomy" id="4558"/>
    <lineage>
        <taxon>Eukaryota</taxon>
        <taxon>Viridiplantae</taxon>
        <taxon>Streptophyta</taxon>
        <taxon>Embryophyta</taxon>
        <taxon>Tracheophyta</taxon>
        <taxon>Spermatophyta</taxon>
        <taxon>Magnoliopsida</taxon>
        <taxon>Liliopsida</taxon>
        <taxon>Poales</taxon>
        <taxon>Poaceae</taxon>
        <taxon>PACMAD clade</taxon>
        <taxon>Panicoideae</taxon>
        <taxon>Andropogonodae</taxon>
        <taxon>Andropogoneae</taxon>
        <taxon>Sorghinae</taxon>
        <taxon>Sorghum</taxon>
    </lineage>
</organism>
<reference evidence="2 3" key="1">
    <citation type="journal article" date="2009" name="Nature">
        <title>The Sorghum bicolor genome and the diversification of grasses.</title>
        <authorList>
            <person name="Paterson A.H."/>
            <person name="Bowers J.E."/>
            <person name="Bruggmann R."/>
            <person name="Dubchak I."/>
            <person name="Grimwood J."/>
            <person name="Gundlach H."/>
            <person name="Haberer G."/>
            <person name="Hellsten U."/>
            <person name="Mitros T."/>
            <person name="Poliakov A."/>
            <person name="Schmutz J."/>
            <person name="Spannagl M."/>
            <person name="Tang H."/>
            <person name="Wang X."/>
            <person name="Wicker T."/>
            <person name="Bharti A.K."/>
            <person name="Chapman J."/>
            <person name="Feltus F.A."/>
            <person name="Gowik U."/>
            <person name="Grigoriev I.V."/>
            <person name="Lyons E."/>
            <person name="Maher C.A."/>
            <person name="Martis M."/>
            <person name="Narechania A."/>
            <person name="Otillar R.P."/>
            <person name="Penning B.W."/>
            <person name="Salamov A.A."/>
            <person name="Wang Y."/>
            <person name="Zhang L."/>
            <person name="Carpita N.C."/>
            <person name="Freeling M."/>
            <person name="Gingle A.R."/>
            <person name="Hash C.T."/>
            <person name="Keller B."/>
            <person name="Klein P."/>
            <person name="Kresovich S."/>
            <person name="McCann M.C."/>
            <person name="Ming R."/>
            <person name="Peterson D.G."/>
            <person name="Mehboob-ur-Rahman"/>
            <person name="Ware D."/>
            <person name="Westhoff P."/>
            <person name="Mayer K.F."/>
            <person name="Messing J."/>
            <person name="Rokhsar D.S."/>
        </authorList>
    </citation>
    <scope>NUCLEOTIDE SEQUENCE [LARGE SCALE GENOMIC DNA]</scope>
    <source>
        <strain evidence="3">cv. BTx623</strain>
    </source>
</reference>
<feature type="compositionally biased region" description="Polar residues" evidence="1">
    <location>
        <begin position="114"/>
        <end position="123"/>
    </location>
</feature>
<feature type="compositionally biased region" description="Basic and acidic residues" evidence="1">
    <location>
        <begin position="89"/>
        <end position="113"/>
    </location>
</feature>
<dbReference type="EMBL" id="CM000766">
    <property type="protein sequence ID" value="KXG24545.1"/>
    <property type="molecule type" value="Genomic_DNA"/>
</dbReference>
<evidence type="ECO:0000313" key="3">
    <source>
        <dbReference type="Proteomes" id="UP000000768"/>
    </source>
</evidence>
<dbReference type="Proteomes" id="UP000000768">
    <property type="component" value="Chromosome 7"/>
</dbReference>
<protein>
    <submittedName>
        <fullName evidence="2">Uncharacterized protein</fullName>
    </submittedName>
</protein>
<dbReference type="Gramene" id="KXG24545">
    <property type="protein sequence ID" value="KXG24545"/>
    <property type="gene ID" value="SORBI_3007G057400"/>
</dbReference>
<feature type="region of interest" description="Disordered" evidence="1">
    <location>
        <begin position="73"/>
        <end position="123"/>
    </location>
</feature>
<evidence type="ECO:0000256" key="1">
    <source>
        <dbReference type="SAM" id="MobiDB-lite"/>
    </source>
</evidence>
<name>A0A1B6PG29_SORBI</name>